<dbReference type="EMBL" id="AMYD01000907">
    <property type="protein sequence ID" value="EQB55556.1"/>
    <property type="molecule type" value="Genomic_DNA"/>
</dbReference>
<accession>T0LUV2</accession>
<dbReference type="HOGENOM" id="CLU_3242092_0_0_1"/>
<reference evidence="2" key="1">
    <citation type="journal article" date="2013" name="Mol. Plant Microbe Interact.">
        <title>Global aspects of pacC regulation of pathogenicity genes in Colletotrichum gloeosporioides as revealed by transcriptome analysis.</title>
        <authorList>
            <person name="Alkan N."/>
            <person name="Meng X."/>
            <person name="Friedlander G."/>
            <person name="Reuveni E."/>
            <person name="Sukno S."/>
            <person name="Sherman A."/>
            <person name="Thon M."/>
            <person name="Fluhr R."/>
            <person name="Prusky D."/>
        </authorList>
    </citation>
    <scope>NUCLEOTIDE SEQUENCE [LARGE SCALE GENOMIC DNA]</scope>
    <source>
        <strain evidence="2">Cg-14</strain>
    </source>
</reference>
<proteinExistence type="predicted"/>
<sequence length="43" mass="4846">MLSGKRGPGEIREWPARRPPLWSLGWFIVFGNPDMTAIDAGFD</sequence>
<organism evidence="1 2">
    <name type="scientific">Colletotrichum gloeosporioides (strain Cg-14)</name>
    <name type="common">Anthracnose fungus</name>
    <name type="synonym">Glomerella cingulata</name>
    <dbReference type="NCBI Taxonomy" id="1237896"/>
    <lineage>
        <taxon>Eukaryota</taxon>
        <taxon>Fungi</taxon>
        <taxon>Dikarya</taxon>
        <taxon>Ascomycota</taxon>
        <taxon>Pezizomycotina</taxon>
        <taxon>Sordariomycetes</taxon>
        <taxon>Hypocreomycetidae</taxon>
        <taxon>Glomerellales</taxon>
        <taxon>Glomerellaceae</taxon>
        <taxon>Colletotrichum</taxon>
        <taxon>Colletotrichum gloeosporioides species complex</taxon>
    </lineage>
</organism>
<comment type="caution">
    <text evidence="1">The sequence shown here is derived from an EMBL/GenBank/DDBJ whole genome shotgun (WGS) entry which is preliminary data.</text>
</comment>
<dbReference type="AlphaFoldDB" id="T0LUV2"/>
<gene>
    <name evidence="1" type="ORF">CGLO_04506</name>
</gene>
<evidence type="ECO:0000313" key="1">
    <source>
        <dbReference type="EMBL" id="EQB55556.1"/>
    </source>
</evidence>
<evidence type="ECO:0000313" key="2">
    <source>
        <dbReference type="Proteomes" id="UP000015530"/>
    </source>
</evidence>
<dbReference type="Proteomes" id="UP000015530">
    <property type="component" value="Unassembled WGS sequence"/>
</dbReference>
<protein>
    <submittedName>
        <fullName evidence="1">Uncharacterized protein</fullName>
    </submittedName>
</protein>
<name>T0LUV2_COLGC</name>